<comment type="caution">
    <text evidence="3">The sequence shown here is derived from an EMBL/GenBank/DDBJ whole genome shotgun (WGS) entry which is preliminary data.</text>
</comment>
<evidence type="ECO:0000313" key="3">
    <source>
        <dbReference type="EMBL" id="KAK5978928.1"/>
    </source>
</evidence>
<dbReference type="Pfam" id="PF04155">
    <property type="entry name" value="Ground-like"/>
    <property type="match status" value="1"/>
</dbReference>
<dbReference type="InterPro" id="IPR007284">
    <property type="entry name" value="Ground-like_dom"/>
</dbReference>
<reference evidence="3 4" key="1">
    <citation type="submission" date="2019-10" db="EMBL/GenBank/DDBJ databases">
        <title>Assembly and Annotation for the nematode Trichostrongylus colubriformis.</title>
        <authorList>
            <person name="Martin J."/>
        </authorList>
    </citation>
    <scope>NUCLEOTIDE SEQUENCE [LARGE SCALE GENOMIC DNA]</scope>
    <source>
        <strain evidence="3">G859</strain>
        <tissue evidence="3">Whole worm</tissue>
    </source>
</reference>
<proteinExistence type="predicted"/>
<feature type="compositionally biased region" description="Polar residues" evidence="1">
    <location>
        <begin position="33"/>
        <end position="52"/>
    </location>
</feature>
<dbReference type="Proteomes" id="UP001331761">
    <property type="component" value="Unassembled WGS sequence"/>
</dbReference>
<gene>
    <name evidence="3" type="ORF">GCK32_014496</name>
</gene>
<evidence type="ECO:0000259" key="2">
    <source>
        <dbReference type="Pfam" id="PF04155"/>
    </source>
</evidence>
<dbReference type="AlphaFoldDB" id="A0AAN8G1N9"/>
<evidence type="ECO:0000256" key="1">
    <source>
        <dbReference type="SAM" id="MobiDB-lite"/>
    </source>
</evidence>
<sequence>MEEFQHPPSQLYTDKSAFEPPANAPIEAEAQPSRYSQMPETTPPTKEFSQPIPTAEAPSIFFERDGSIDQPIDISVESRPSVENEIQFEHTFPPSDGEDRNQSPASATSDPLVDFFYPDGINDITQVGTFTPRRSSCANLFLKATTTMSASLNHNKTERRDESEILTDAPEVVAEDLTTPRTKPAVYVEASSIENEIFDSSAYTTTTPTPNSQQPLQLPQRYSERGAKAARPPLLRLHQSGRDITKRAGLHEGTGDFPFDQECFWRFVLWVEHSFGRKGSKAERQPKCNSATLWNIMEQKMSASASVSKQVVYSAMLTRFPGRIASVICSNYPFSYLVVTSPVYCEHRKTPITCFAFIQP</sequence>
<name>A0AAN8G1N9_TRICO</name>
<feature type="domain" description="Ground-like" evidence="2">
    <location>
        <begin position="286"/>
        <end position="357"/>
    </location>
</feature>
<feature type="region of interest" description="Disordered" evidence="1">
    <location>
        <begin position="1"/>
        <end position="69"/>
    </location>
</feature>
<dbReference type="EMBL" id="WIXE01008852">
    <property type="protein sequence ID" value="KAK5978928.1"/>
    <property type="molecule type" value="Genomic_DNA"/>
</dbReference>
<keyword evidence="4" id="KW-1185">Reference proteome</keyword>
<organism evidence="3 4">
    <name type="scientific">Trichostrongylus colubriformis</name>
    <name type="common">Black scour worm</name>
    <dbReference type="NCBI Taxonomy" id="6319"/>
    <lineage>
        <taxon>Eukaryota</taxon>
        <taxon>Metazoa</taxon>
        <taxon>Ecdysozoa</taxon>
        <taxon>Nematoda</taxon>
        <taxon>Chromadorea</taxon>
        <taxon>Rhabditida</taxon>
        <taxon>Rhabditina</taxon>
        <taxon>Rhabditomorpha</taxon>
        <taxon>Strongyloidea</taxon>
        <taxon>Trichostrongylidae</taxon>
        <taxon>Trichostrongylus</taxon>
    </lineage>
</organism>
<feature type="compositionally biased region" description="Low complexity" evidence="1">
    <location>
        <begin position="18"/>
        <end position="30"/>
    </location>
</feature>
<accession>A0AAN8G1N9</accession>
<feature type="region of interest" description="Disordered" evidence="1">
    <location>
        <begin position="89"/>
        <end position="111"/>
    </location>
</feature>
<evidence type="ECO:0000313" key="4">
    <source>
        <dbReference type="Proteomes" id="UP001331761"/>
    </source>
</evidence>
<protein>
    <recommendedName>
        <fullName evidence="2">Ground-like domain-containing protein</fullName>
    </recommendedName>
</protein>